<name>A0A7K5BYJ7_MOTAL</name>
<organism evidence="8 9">
    <name type="scientific">Motacilla alba</name>
    <name type="common">White wagtail</name>
    <name type="synonym">Pied wagtail</name>
    <dbReference type="NCBI Taxonomy" id="45807"/>
    <lineage>
        <taxon>Eukaryota</taxon>
        <taxon>Metazoa</taxon>
        <taxon>Chordata</taxon>
        <taxon>Craniata</taxon>
        <taxon>Vertebrata</taxon>
        <taxon>Euteleostomi</taxon>
        <taxon>Archelosauria</taxon>
        <taxon>Archosauria</taxon>
        <taxon>Dinosauria</taxon>
        <taxon>Saurischia</taxon>
        <taxon>Theropoda</taxon>
        <taxon>Coelurosauria</taxon>
        <taxon>Aves</taxon>
        <taxon>Neognathae</taxon>
        <taxon>Neoaves</taxon>
        <taxon>Telluraves</taxon>
        <taxon>Australaves</taxon>
        <taxon>Passeriformes</taxon>
        <taxon>Passeroidea</taxon>
        <taxon>Motacillidae</taxon>
        <taxon>Motacilla</taxon>
    </lineage>
</organism>
<feature type="non-terminal residue" evidence="8">
    <location>
        <position position="372"/>
    </location>
</feature>
<dbReference type="EMBL" id="VXBE01003944">
    <property type="protein sequence ID" value="NWS00289.1"/>
    <property type="molecule type" value="Genomic_DNA"/>
</dbReference>
<dbReference type="SUPFAM" id="SSF56672">
    <property type="entry name" value="DNA/RNA polymerases"/>
    <property type="match status" value="1"/>
</dbReference>
<keyword evidence="2" id="KW-0548">Nucleotidyltransferase</keyword>
<evidence type="ECO:0000259" key="7">
    <source>
        <dbReference type="PROSITE" id="PS50879"/>
    </source>
</evidence>
<keyword evidence="4" id="KW-0255">Endonuclease</keyword>
<keyword evidence="3" id="KW-0540">Nuclease</keyword>
<protein>
    <submittedName>
        <fullName evidence="8">POK11 protein</fullName>
    </submittedName>
</protein>
<feature type="non-terminal residue" evidence="8">
    <location>
        <position position="1"/>
    </location>
</feature>
<dbReference type="InterPro" id="IPR012337">
    <property type="entry name" value="RNaseH-like_sf"/>
</dbReference>
<dbReference type="GO" id="GO:0035613">
    <property type="term" value="F:RNA stem-loop binding"/>
    <property type="evidence" value="ECO:0007669"/>
    <property type="project" value="TreeGrafter"/>
</dbReference>
<dbReference type="GO" id="GO:0003964">
    <property type="term" value="F:RNA-directed DNA polymerase activity"/>
    <property type="evidence" value="ECO:0007669"/>
    <property type="project" value="UniProtKB-KW"/>
</dbReference>
<accession>A0A7K5BYJ7</accession>
<evidence type="ECO:0000256" key="2">
    <source>
        <dbReference type="ARBA" id="ARBA00022695"/>
    </source>
</evidence>
<dbReference type="PANTHER" id="PTHR41694">
    <property type="entry name" value="ENDOGENOUS RETROVIRUS GROUP K MEMBER POL PROTEIN"/>
    <property type="match status" value="1"/>
</dbReference>
<proteinExistence type="predicted"/>
<keyword evidence="1" id="KW-0808">Transferase</keyword>
<keyword evidence="9" id="KW-1185">Reference proteome</keyword>
<dbReference type="Gene3D" id="3.30.70.270">
    <property type="match status" value="1"/>
</dbReference>
<sequence>KIQRMPPWKYLGLEMGKRTLVPQKLAIKNNIKTLADVHQLCECLNWVRPWLGIPMEDLAPLFNLLKGGEELSSPRTLTHEAATALEKVQEMISKRQAHRYHPDLPFNFIVLGKLPHPHGMIFQWDVSNKTKDQGSRDPLLITEWVFLSHHRSKRMTRPQELVAELIRKACLQIRELASVDFTCIHLPIQLGSGHLTKAMLEHLLQENKALQFTLDSYSEIHGQISIHRLAHKLFNQDVQFYISLKNIQSKKTLKALTVFTDTSGASHKSVMTWRDPRTQRWEADVIKVEGSPQIAELATVIRAFERFSEPFSLVTDSSYVAGVVSRAENAILQDVPNMALFELLSKLITLVSHWEQPFYVMPVRSHTDLPGF</sequence>
<gene>
    <name evidence="8" type="primary">Ervk11_0</name>
    <name evidence="8" type="ORF">MOTALB_R05618</name>
</gene>
<dbReference type="InterPro" id="IPR043502">
    <property type="entry name" value="DNA/RNA_pol_sf"/>
</dbReference>
<dbReference type="Proteomes" id="UP000532252">
    <property type="component" value="Unassembled WGS sequence"/>
</dbReference>
<dbReference type="Gene3D" id="3.30.420.10">
    <property type="entry name" value="Ribonuclease H-like superfamily/Ribonuclease H"/>
    <property type="match status" value="1"/>
</dbReference>
<comment type="caution">
    <text evidence="8">The sequence shown here is derived from an EMBL/GenBank/DDBJ whole genome shotgun (WGS) entry which is preliminary data.</text>
</comment>
<evidence type="ECO:0000256" key="4">
    <source>
        <dbReference type="ARBA" id="ARBA00022759"/>
    </source>
</evidence>
<evidence type="ECO:0000256" key="3">
    <source>
        <dbReference type="ARBA" id="ARBA00022722"/>
    </source>
</evidence>
<feature type="domain" description="RNase H type-1" evidence="7">
    <location>
        <begin position="252"/>
        <end position="372"/>
    </location>
</feature>
<evidence type="ECO:0000256" key="6">
    <source>
        <dbReference type="ARBA" id="ARBA00022918"/>
    </source>
</evidence>
<dbReference type="AlphaFoldDB" id="A0A7K5BYJ7"/>
<evidence type="ECO:0000313" key="8">
    <source>
        <dbReference type="EMBL" id="NWS00289.1"/>
    </source>
</evidence>
<evidence type="ECO:0000313" key="9">
    <source>
        <dbReference type="Proteomes" id="UP000532252"/>
    </source>
</evidence>
<dbReference type="InterPro" id="IPR010661">
    <property type="entry name" value="RVT_thumb"/>
</dbReference>
<dbReference type="InterPro" id="IPR043128">
    <property type="entry name" value="Rev_trsase/Diguanyl_cyclase"/>
</dbReference>
<evidence type="ECO:0000256" key="1">
    <source>
        <dbReference type="ARBA" id="ARBA00022679"/>
    </source>
</evidence>
<dbReference type="SUPFAM" id="SSF53098">
    <property type="entry name" value="Ribonuclease H-like"/>
    <property type="match status" value="1"/>
</dbReference>
<dbReference type="PROSITE" id="PS50879">
    <property type="entry name" value="RNASE_H_1"/>
    <property type="match status" value="1"/>
</dbReference>
<evidence type="ECO:0000256" key="5">
    <source>
        <dbReference type="ARBA" id="ARBA00022801"/>
    </source>
</evidence>
<dbReference type="Pfam" id="PF06817">
    <property type="entry name" value="RVT_thumb"/>
    <property type="match status" value="1"/>
</dbReference>
<keyword evidence="5" id="KW-0378">Hydrolase</keyword>
<dbReference type="InterPro" id="IPR002156">
    <property type="entry name" value="RNaseH_domain"/>
</dbReference>
<reference evidence="8 9" key="1">
    <citation type="submission" date="2019-09" db="EMBL/GenBank/DDBJ databases">
        <title>Bird 10,000 Genomes (B10K) Project - Family phase.</title>
        <authorList>
            <person name="Zhang G."/>
        </authorList>
    </citation>
    <scope>NUCLEOTIDE SEQUENCE [LARGE SCALE GENOMIC DNA]</scope>
    <source>
        <strain evidence="8">B10K-DU-001-75</strain>
        <tissue evidence="8">Muscle</tissue>
    </source>
</reference>
<dbReference type="InterPro" id="IPR036397">
    <property type="entry name" value="RNaseH_sf"/>
</dbReference>
<dbReference type="GO" id="GO:0004523">
    <property type="term" value="F:RNA-DNA hybrid ribonuclease activity"/>
    <property type="evidence" value="ECO:0007669"/>
    <property type="project" value="InterPro"/>
</dbReference>
<dbReference type="PANTHER" id="PTHR41694:SF3">
    <property type="entry name" value="RNA-DIRECTED DNA POLYMERASE-RELATED"/>
    <property type="match status" value="1"/>
</dbReference>
<keyword evidence="6" id="KW-0695">RNA-directed DNA polymerase</keyword>